<dbReference type="Pfam" id="PF13863">
    <property type="entry name" value="DUF4200"/>
    <property type="match status" value="1"/>
</dbReference>
<reference evidence="6" key="1">
    <citation type="submission" date="2025-08" db="UniProtKB">
        <authorList>
            <consortium name="Ensembl"/>
        </authorList>
    </citation>
    <scope>IDENTIFICATION</scope>
</reference>
<dbReference type="PANTHER" id="PTHR21683:SF5">
    <property type="entry name" value="CILIA- AND FLAGELLA-ASSOCIATED PROTEIN 100"/>
    <property type="match status" value="1"/>
</dbReference>
<reference evidence="6" key="2">
    <citation type="submission" date="2025-09" db="UniProtKB">
        <authorList>
            <consortium name="Ensembl"/>
        </authorList>
    </citation>
    <scope>IDENTIFICATION</scope>
</reference>
<evidence type="ECO:0000256" key="2">
    <source>
        <dbReference type="ARBA" id="ARBA00023069"/>
    </source>
</evidence>
<keyword evidence="2" id="KW-0966">Cell projection</keyword>
<evidence type="ECO:0000256" key="3">
    <source>
        <dbReference type="SAM" id="Coils"/>
    </source>
</evidence>
<proteinExistence type="predicted"/>
<evidence type="ECO:0000256" key="1">
    <source>
        <dbReference type="ARBA" id="ARBA00023054"/>
    </source>
</evidence>
<feature type="region of interest" description="Disordered" evidence="4">
    <location>
        <begin position="1"/>
        <end position="21"/>
    </location>
</feature>
<evidence type="ECO:0000313" key="7">
    <source>
        <dbReference type="Proteomes" id="UP000694544"/>
    </source>
</evidence>
<evidence type="ECO:0000259" key="5">
    <source>
        <dbReference type="Pfam" id="PF13863"/>
    </source>
</evidence>
<dbReference type="InterPro" id="IPR025252">
    <property type="entry name" value="DUF4200"/>
</dbReference>
<dbReference type="Proteomes" id="UP000694544">
    <property type="component" value="Unplaced"/>
</dbReference>
<dbReference type="Ensembl" id="ENSMMST00000024167.1">
    <property type="protein sequence ID" value="ENSMMSP00000021855.1"/>
    <property type="gene ID" value="ENSMMSG00000016433.1"/>
</dbReference>
<keyword evidence="2" id="KW-0969">Cilium</keyword>
<dbReference type="AlphaFoldDB" id="A0A8C6E731"/>
<accession>A0A8C6E731</accession>
<dbReference type="InterPro" id="IPR051147">
    <property type="entry name" value="CFAP_domain-containing"/>
</dbReference>
<keyword evidence="7" id="KW-1185">Reference proteome</keyword>
<protein>
    <recommendedName>
        <fullName evidence="5">DUF4200 domain-containing protein</fullName>
    </recommendedName>
</protein>
<dbReference type="PANTHER" id="PTHR21683">
    <property type="entry name" value="COILED-COIL DOMAIN-CONTAINING PROTEIN 42 LIKE-2-LIKE-RELATED"/>
    <property type="match status" value="1"/>
</dbReference>
<keyword evidence="1 3" id="KW-0175">Coiled coil</keyword>
<feature type="domain" description="DUF4200" evidence="5">
    <location>
        <begin position="117"/>
        <end position="179"/>
    </location>
</feature>
<dbReference type="GeneTree" id="ENSGT00990000205522"/>
<evidence type="ECO:0000256" key="4">
    <source>
        <dbReference type="SAM" id="MobiDB-lite"/>
    </source>
</evidence>
<dbReference type="GO" id="GO:0036064">
    <property type="term" value="C:ciliary basal body"/>
    <property type="evidence" value="ECO:0007669"/>
    <property type="project" value="TreeGrafter"/>
</dbReference>
<evidence type="ECO:0000313" key="6">
    <source>
        <dbReference type="Ensembl" id="ENSMMSP00000021855.1"/>
    </source>
</evidence>
<feature type="coiled-coil region" evidence="3">
    <location>
        <begin position="128"/>
        <end position="155"/>
    </location>
</feature>
<organism evidence="6 7">
    <name type="scientific">Moschus moschiferus</name>
    <name type="common">Siberian musk deer</name>
    <name type="synonym">Moschus sibiricus</name>
    <dbReference type="NCBI Taxonomy" id="68415"/>
    <lineage>
        <taxon>Eukaryota</taxon>
        <taxon>Metazoa</taxon>
        <taxon>Chordata</taxon>
        <taxon>Craniata</taxon>
        <taxon>Vertebrata</taxon>
        <taxon>Euteleostomi</taxon>
        <taxon>Mammalia</taxon>
        <taxon>Eutheria</taxon>
        <taxon>Laurasiatheria</taxon>
        <taxon>Artiodactyla</taxon>
        <taxon>Ruminantia</taxon>
        <taxon>Pecora</taxon>
        <taxon>Moschidae</taxon>
        <taxon>Moschus</taxon>
    </lineage>
</organism>
<name>A0A8C6E731_MOSMO</name>
<sequence>RNFSSLWPRASKNVPDHPANPFHMSGDMDFFLLREQEQNKSLLDREQKKKLRVHEKMTYSSKVSAKNTSLRRELQLEDETEEQAEQLRSFHEQVAWKLAMTREKKLEPNAINRYEDRNRQMLLIQYALDMKRSEIQRLERLAAQEEAELERAETFLEKDAALFDEFLREKDHSSVQALRT</sequence>